<evidence type="ECO:0000313" key="3">
    <source>
        <dbReference type="Proteomes" id="UP000177407"/>
    </source>
</evidence>
<dbReference type="InterPro" id="IPR000182">
    <property type="entry name" value="GNAT_dom"/>
</dbReference>
<dbReference type="GO" id="GO:0016747">
    <property type="term" value="F:acyltransferase activity, transferring groups other than amino-acyl groups"/>
    <property type="evidence" value="ECO:0007669"/>
    <property type="project" value="InterPro"/>
</dbReference>
<comment type="caution">
    <text evidence="2">The sequence shown here is derived from an EMBL/GenBank/DDBJ whole genome shotgun (WGS) entry which is preliminary data.</text>
</comment>
<dbReference type="Proteomes" id="UP000177407">
    <property type="component" value="Unassembled WGS sequence"/>
</dbReference>
<feature type="domain" description="N-acetyltransferase" evidence="1">
    <location>
        <begin position="58"/>
        <end position="183"/>
    </location>
</feature>
<dbReference type="Gene3D" id="3.40.630.30">
    <property type="match status" value="1"/>
</dbReference>
<reference evidence="2 3" key="1">
    <citation type="journal article" date="2016" name="Nat. Commun.">
        <title>Thousands of microbial genomes shed light on interconnected biogeochemical processes in an aquifer system.</title>
        <authorList>
            <person name="Anantharaman K."/>
            <person name="Brown C.T."/>
            <person name="Hug L.A."/>
            <person name="Sharon I."/>
            <person name="Castelle C.J."/>
            <person name="Probst A.J."/>
            <person name="Thomas B.C."/>
            <person name="Singh A."/>
            <person name="Wilkins M.J."/>
            <person name="Karaoz U."/>
            <person name="Brodie E.L."/>
            <person name="Williams K.H."/>
            <person name="Hubbard S.S."/>
            <person name="Banfield J.F."/>
        </authorList>
    </citation>
    <scope>NUCLEOTIDE SEQUENCE [LARGE SCALE GENOMIC DNA]</scope>
</reference>
<dbReference type="SUPFAM" id="SSF55729">
    <property type="entry name" value="Acyl-CoA N-acyltransferases (Nat)"/>
    <property type="match status" value="1"/>
</dbReference>
<evidence type="ECO:0000313" key="2">
    <source>
        <dbReference type="EMBL" id="OGF21424.1"/>
    </source>
</evidence>
<name>A0A1F5S410_9BACT</name>
<dbReference type="Pfam" id="PF00583">
    <property type="entry name" value="Acetyltransf_1"/>
    <property type="match status" value="1"/>
</dbReference>
<dbReference type="InterPro" id="IPR016181">
    <property type="entry name" value="Acyl_CoA_acyltransferase"/>
</dbReference>
<proteinExistence type="predicted"/>
<dbReference type="AlphaFoldDB" id="A0A1F5S410"/>
<sequence>MITESSIKFNREKLGKTIEVGNASPHIERVLAIAQEACIDPRTADQKTTKKGFLVYPLDKKRYEQRANGNDFFITFSEEGRVKGFLMCYDRSFLQNLISEGEIGHEDGIISYLTKNTEPEDNFLYGDQIGISAENRTREAGTILMEKVFAKMKDRSMRNMYVAILHGPIRNEASINFVGRLGFENITEVTNSDGLVWGIYHADISKE</sequence>
<organism evidence="2 3">
    <name type="scientific">Candidatus Falkowbacteria bacterium RIFOXYA2_FULL_38_12</name>
    <dbReference type="NCBI Taxonomy" id="1797993"/>
    <lineage>
        <taxon>Bacteria</taxon>
        <taxon>Candidatus Falkowiibacteriota</taxon>
    </lineage>
</organism>
<evidence type="ECO:0000259" key="1">
    <source>
        <dbReference type="Pfam" id="PF00583"/>
    </source>
</evidence>
<gene>
    <name evidence="2" type="ORF">A2257_00510</name>
</gene>
<dbReference type="EMBL" id="MFGA01000006">
    <property type="protein sequence ID" value="OGF21424.1"/>
    <property type="molecule type" value="Genomic_DNA"/>
</dbReference>
<accession>A0A1F5S410</accession>
<protein>
    <recommendedName>
        <fullName evidence="1">N-acetyltransferase domain-containing protein</fullName>
    </recommendedName>
</protein>